<accession>A0A7W1T6M4</accession>
<evidence type="ECO:0000313" key="2">
    <source>
        <dbReference type="EMBL" id="MBA3926455.1"/>
    </source>
</evidence>
<proteinExistence type="predicted"/>
<evidence type="ECO:0000256" key="1">
    <source>
        <dbReference type="ARBA" id="ARBA00023159"/>
    </source>
</evidence>
<keyword evidence="1" id="KW-0010">Activator</keyword>
<dbReference type="Gene3D" id="2.60.120.10">
    <property type="entry name" value="Jelly Rolls"/>
    <property type="match status" value="1"/>
</dbReference>
<dbReference type="Proteomes" id="UP000548787">
    <property type="component" value="Unassembled WGS sequence"/>
</dbReference>
<dbReference type="SUPFAM" id="SSF51206">
    <property type="entry name" value="cAMP-binding domain-like"/>
    <property type="match status" value="1"/>
</dbReference>
<gene>
    <name evidence="2" type="ORF">HPK16_08875</name>
</gene>
<sequence length="202" mass="23622">MNQQALGMHFLYNARIVENEFSKEKFLQSLQDDVVYPITGTIKQYEKYEHIMKESGIVGEIFFIVSGYIVACEGKTRISHFYGSQDIIGLENLMLESPTSYSFEVISDKVKVIKYKKVDIIEKLFNTQEGYLYHYVYMQDRMTQMIRREQLLRLSSEERISLALFRLSERYGEPIPQSNVSIFPKAINKGMLARYTNLNPKP</sequence>
<dbReference type="EMBL" id="JABJVM010000007">
    <property type="protein sequence ID" value="MBA3926455.1"/>
    <property type="molecule type" value="Genomic_DNA"/>
</dbReference>
<evidence type="ECO:0000313" key="3">
    <source>
        <dbReference type="Proteomes" id="UP000548787"/>
    </source>
</evidence>
<comment type="caution">
    <text evidence="2">The sequence shown here is derived from an EMBL/GenBank/DDBJ whole genome shotgun (WGS) entry which is preliminary data.</text>
</comment>
<protein>
    <submittedName>
        <fullName evidence="2">Crp/Fnr family transcriptional regulator</fullName>
    </submittedName>
</protein>
<dbReference type="AlphaFoldDB" id="A0A7W1T6M4"/>
<organism evidence="2 3">
    <name type="scientific">Listeria rustica</name>
    <dbReference type="NCBI Taxonomy" id="2713503"/>
    <lineage>
        <taxon>Bacteria</taxon>
        <taxon>Bacillati</taxon>
        <taxon>Bacillota</taxon>
        <taxon>Bacilli</taxon>
        <taxon>Bacillales</taxon>
        <taxon>Listeriaceae</taxon>
        <taxon>Listeria</taxon>
    </lineage>
</organism>
<name>A0A7W1T6M4_9LIST</name>
<reference evidence="2 3" key="1">
    <citation type="submission" date="2020-08" db="EMBL/GenBank/DDBJ databases">
        <title>Listeria ohnekaius sp. nov. and Listeria portnoyii sp. nov. isolated from non-agricultural and natural environments.</title>
        <authorList>
            <person name="Weller D."/>
            <person name="Belias A.M."/>
            <person name="Liao J."/>
            <person name="Guo S."/>
            <person name="Orsi R.H."/>
            <person name="Wiedmann M."/>
        </authorList>
    </citation>
    <scope>NUCLEOTIDE SEQUENCE [LARGE SCALE GENOMIC DNA]</scope>
    <source>
        <strain evidence="2 3">FSL W9-0585</strain>
    </source>
</reference>
<dbReference type="InterPro" id="IPR014710">
    <property type="entry name" value="RmlC-like_jellyroll"/>
</dbReference>
<dbReference type="InterPro" id="IPR018490">
    <property type="entry name" value="cNMP-bd_dom_sf"/>
</dbReference>
<dbReference type="RefSeq" id="WP_181676612.1">
    <property type="nucleotide sequence ID" value="NZ_JABJVM010000007.1"/>
</dbReference>
<keyword evidence="3" id="KW-1185">Reference proteome</keyword>